<evidence type="ECO:0000313" key="11">
    <source>
        <dbReference type="EMBL" id="KLO16115.1"/>
    </source>
</evidence>
<evidence type="ECO:0000256" key="2">
    <source>
        <dbReference type="ARBA" id="ARBA00005179"/>
    </source>
</evidence>
<accession>A0A0H2RVP7</accession>
<evidence type="ECO:0000256" key="10">
    <source>
        <dbReference type="RuleBase" id="RU000461"/>
    </source>
</evidence>
<dbReference type="EMBL" id="KQ085920">
    <property type="protein sequence ID" value="KLO16115.1"/>
    <property type="molecule type" value="Genomic_DNA"/>
</dbReference>
<evidence type="ECO:0000256" key="7">
    <source>
        <dbReference type="ARBA" id="ARBA00023004"/>
    </source>
</evidence>
<keyword evidence="8 10" id="KW-0503">Monooxygenase</keyword>
<dbReference type="GO" id="GO:0005506">
    <property type="term" value="F:iron ion binding"/>
    <property type="evidence" value="ECO:0007669"/>
    <property type="project" value="InterPro"/>
</dbReference>
<keyword evidence="6 10" id="KW-0560">Oxidoreductase</keyword>
<comment type="pathway">
    <text evidence="2">Secondary metabolite biosynthesis.</text>
</comment>
<dbReference type="InterPro" id="IPR017972">
    <property type="entry name" value="Cyt_P450_CS"/>
</dbReference>
<gene>
    <name evidence="11" type="ORF">SCHPADRAFT_938159</name>
</gene>
<feature type="binding site" description="axial binding residue" evidence="9">
    <location>
        <position position="449"/>
    </location>
    <ligand>
        <name>heme</name>
        <dbReference type="ChEBI" id="CHEBI:30413"/>
    </ligand>
    <ligandPart>
        <name>Fe</name>
        <dbReference type="ChEBI" id="CHEBI:18248"/>
    </ligandPart>
</feature>
<evidence type="ECO:0000256" key="5">
    <source>
        <dbReference type="ARBA" id="ARBA00022723"/>
    </source>
</evidence>
<reference evidence="11 12" key="1">
    <citation type="submission" date="2015-04" db="EMBL/GenBank/DDBJ databases">
        <title>Complete genome sequence of Schizopora paradoxa KUC8140, a cosmopolitan wood degrader in East Asia.</title>
        <authorList>
            <consortium name="DOE Joint Genome Institute"/>
            <person name="Min B."/>
            <person name="Park H."/>
            <person name="Jang Y."/>
            <person name="Kim J.-J."/>
            <person name="Kim K.H."/>
            <person name="Pangilinan J."/>
            <person name="Lipzen A."/>
            <person name="Riley R."/>
            <person name="Grigoriev I.V."/>
            <person name="Spatafora J.W."/>
            <person name="Choi I.-G."/>
        </authorList>
    </citation>
    <scope>NUCLEOTIDE SEQUENCE [LARGE SCALE GENOMIC DNA]</scope>
    <source>
        <strain evidence="11 12">KUC8140</strain>
    </source>
</reference>
<keyword evidence="5 9" id="KW-0479">Metal-binding</keyword>
<sequence>MQLISVSLFCACIITWCTVKRILKKKKANPDSLPYPPGPPAKWIIGNLLDMPASINFKALRSWKEKYGDLTFMRACGQSVLVINSLKAAKDLLDKRGTTYAHRPSLVMAGELMGLDQSIGLMAYCPRLTESRRLAHRALSNDAIKRYTHVFETNSILLLQKLLDDPSAYEKAIRLMIGRNILMISYGLTANSADSEFIADAEKVMKLIQEAIAPGKYLVDYIPCLKRLPSWMPFVNFKREAESYRKQITDFVRRPFEHVKADMHSPTSKRQQRGIAAPSLVLDLLSQDDKASKECNDDREEIIMWAIGSLYGAATSTTAATALTFVVLMAMHPDKQRKAQAEIDSVTEGLRLPTLADRARMPYVMAIMNEVARWHAVVPLGLARQTKVTDNYNGYYIPEDTIVLYNLWMIGRTEGTSASLESFIPERHLDGSEALDPFSYVFGFGRRICPGRHLADNALFMIYTSILSSFTISKKPSPSAQNACEAGIENPLIPEFSKHLISFPEHFPCDFISRSDAAAALIKNAFSCNATA</sequence>
<dbReference type="GO" id="GO:0016705">
    <property type="term" value="F:oxidoreductase activity, acting on paired donors, with incorporation or reduction of molecular oxygen"/>
    <property type="evidence" value="ECO:0007669"/>
    <property type="project" value="InterPro"/>
</dbReference>
<evidence type="ECO:0000256" key="1">
    <source>
        <dbReference type="ARBA" id="ARBA00001971"/>
    </source>
</evidence>
<dbReference type="PRINTS" id="PR00463">
    <property type="entry name" value="EP450I"/>
</dbReference>
<keyword evidence="4 9" id="KW-0349">Heme</keyword>
<dbReference type="InterPro" id="IPR001128">
    <property type="entry name" value="Cyt_P450"/>
</dbReference>
<evidence type="ECO:0000256" key="3">
    <source>
        <dbReference type="ARBA" id="ARBA00010617"/>
    </source>
</evidence>
<evidence type="ECO:0000256" key="8">
    <source>
        <dbReference type="ARBA" id="ARBA00023033"/>
    </source>
</evidence>
<dbReference type="InterPro" id="IPR002401">
    <property type="entry name" value="Cyt_P450_E_grp-I"/>
</dbReference>
<dbReference type="GO" id="GO:0004497">
    <property type="term" value="F:monooxygenase activity"/>
    <property type="evidence" value="ECO:0007669"/>
    <property type="project" value="UniProtKB-KW"/>
</dbReference>
<dbReference type="PROSITE" id="PS00086">
    <property type="entry name" value="CYTOCHROME_P450"/>
    <property type="match status" value="1"/>
</dbReference>
<dbReference type="InParanoid" id="A0A0H2RVP7"/>
<keyword evidence="12" id="KW-1185">Reference proteome</keyword>
<dbReference type="Gene3D" id="1.10.630.10">
    <property type="entry name" value="Cytochrome P450"/>
    <property type="match status" value="1"/>
</dbReference>
<dbReference type="Pfam" id="PF00067">
    <property type="entry name" value="p450"/>
    <property type="match status" value="1"/>
</dbReference>
<dbReference type="InterPro" id="IPR050364">
    <property type="entry name" value="Cytochrome_P450_fung"/>
</dbReference>
<comment type="similarity">
    <text evidence="3 10">Belongs to the cytochrome P450 family.</text>
</comment>
<evidence type="ECO:0000313" key="12">
    <source>
        <dbReference type="Proteomes" id="UP000053477"/>
    </source>
</evidence>
<dbReference type="Proteomes" id="UP000053477">
    <property type="component" value="Unassembled WGS sequence"/>
</dbReference>
<evidence type="ECO:0000256" key="6">
    <source>
        <dbReference type="ARBA" id="ARBA00023002"/>
    </source>
</evidence>
<dbReference type="PRINTS" id="PR00385">
    <property type="entry name" value="P450"/>
</dbReference>
<dbReference type="SUPFAM" id="SSF48264">
    <property type="entry name" value="Cytochrome P450"/>
    <property type="match status" value="1"/>
</dbReference>
<organism evidence="11 12">
    <name type="scientific">Schizopora paradoxa</name>
    <dbReference type="NCBI Taxonomy" id="27342"/>
    <lineage>
        <taxon>Eukaryota</taxon>
        <taxon>Fungi</taxon>
        <taxon>Dikarya</taxon>
        <taxon>Basidiomycota</taxon>
        <taxon>Agaricomycotina</taxon>
        <taxon>Agaricomycetes</taxon>
        <taxon>Hymenochaetales</taxon>
        <taxon>Schizoporaceae</taxon>
        <taxon>Schizopora</taxon>
    </lineage>
</organism>
<dbReference type="PANTHER" id="PTHR46300">
    <property type="entry name" value="P450, PUTATIVE (EUROFUNG)-RELATED-RELATED"/>
    <property type="match status" value="1"/>
</dbReference>
<dbReference type="STRING" id="27342.A0A0H2RVP7"/>
<name>A0A0H2RVP7_9AGAM</name>
<evidence type="ECO:0000256" key="4">
    <source>
        <dbReference type="ARBA" id="ARBA00022617"/>
    </source>
</evidence>
<keyword evidence="7 9" id="KW-0408">Iron</keyword>
<dbReference type="InterPro" id="IPR036396">
    <property type="entry name" value="Cyt_P450_sf"/>
</dbReference>
<proteinExistence type="inferred from homology"/>
<dbReference type="AlphaFoldDB" id="A0A0H2RVP7"/>
<comment type="cofactor">
    <cofactor evidence="1 9">
        <name>heme</name>
        <dbReference type="ChEBI" id="CHEBI:30413"/>
    </cofactor>
</comment>
<dbReference type="OrthoDB" id="2789670at2759"/>
<dbReference type="GO" id="GO:0020037">
    <property type="term" value="F:heme binding"/>
    <property type="evidence" value="ECO:0007669"/>
    <property type="project" value="InterPro"/>
</dbReference>
<protein>
    <submittedName>
        <fullName evidence="11">Cytochrome P450</fullName>
    </submittedName>
</protein>
<evidence type="ECO:0000256" key="9">
    <source>
        <dbReference type="PIRSR" id="PIRSR602401-1"/>
    </source>
</evidence>
<dbReference type="CDD" id="cd11065">
    <property type="entry name" value="CYP64-like"/>
    <property type="match status" value="1"/>
</dbReference>
<dbReference type="PANTHER" id="PTHR46300:SF7">
    <property type="entry name" value="P450, PUTATIVE (EUROFUNG)-RELATED"/>
    <property type="match status" value="1"/>
</dbReference>